<proteinExistence type="inferred from homology"/>
<dbReference type="NCBIfam" id="NF040570">
    <property type="entry name" value="guided_TnpB"/>
    <property type="match status" value="1"/>
</dbReference>
<evidence type="ECO:0000259" key="10">
    <source>
        <dbReference type="Pfam" id="PF12323"/>
    </source>
</evidence>
<dbReference type="RefSeq" id="WP_035180099.1">
    <property type="nucleotide sequence ID" value="NZ_BAKI01000022.1"/>
</dbReference>
<dbReference type="GO" id="GO:0032196">
    <property type="term" value="P:transposition"/>
    <property type="evidence" value="ECO:0007669"/>
    <property type="project" value="UniProtKB-KW"/>
</dbReference>
<dbReference type="EMBL" id="BAKI01000022">
    <property type="protein sequence ID" value="GAF37018.1"/>
    <property type="molecule type" value="Genomic_DNA"/>
</dbReference>
<feature type="domain" description="Cas12f1-like TNB" evidence="9">
    <location>
        <begin position="311"/>
        <end position="377"/>
    </location>
</feature>
<evidence type="ECO:0000256" key="3">
    <source>
        <dbReference type="ARBA" id="ARBA00022578"/>
    </source>
</evidence>
<feature type="domain" description="Transposase putative helix-turn-helix" evidence="10">
    <location>
        <begin position="1"/>
        <end position="47"/>
    </location>
</feature>
<dbReference type="Proteomes" id="UP000019488">
    <property type="component" value="Unassembled WGS sequence"/>
</dbReference>
<comment type="similarity">
    <text evidence="1">In the C-terminal section; belongs to the transposase 35 family.</text>
</comment>
<feature type="domain" description="Probable transposase IS891/IS1136/IS1341" evidence="8">
    <location>
        <begin position="166"/>
        <end position="299"/>
    </location>
</feature>
<dbReference type="GO" id="GO:0003677">
    <property type="term" value="F:DNA binding"/>
    <property type="evidence" value="ECO:0007669"/>
    <property type="project" value="UniProtKB-KW"/>
</dbReference>
<evidence type="ECO:0000256" key="5">
    <source>
        <dbReference type="ARBA" id="ARBA00022833"/>
    </source>
</evidence>
<keyword evidence="7" id="KW-0233">DNA recombination</keyword>
<dbReference type="PANTHER" id="PTHR30405:SF25">
    <property type="entry name" value="RNA-GUIDED DNA ENDONUCLEASE INSQ-RELATED"/>
    <property type="match status" value="1"/>
</dbReference>
<dbReference type="Pfam" id="PF12323">
    <property type="entry name" value="HTH_OrfB_IS605"/>
    <property type="match status" value="1"/>
</dbReference>
<dbReference type="InterPro" id="IPR010095">
    <property type="entry name" value="Cas12f1-like_TNB"/>
</dbReference>
<evidence type="ECO:0000256" key="7">
    <source>
        <dbReference type="ARBA" id="ARBA00023172"/>
    </source>
</evidence>
<keyword evidence="6" id="KW-0238">DNA-binding</keyword>
<keyword evidence="5" id="KW-0862">Zinc</keyword>
<evidence type="ECO:0000313" key="11">
    <source>
        <dbReference type="EMBL" id="GAF37018.1"/>
    </source>
</evidence>
<dbReference type="InterPro" id="IPR051399">
    <property type="entry name" value="RNA-guided_DNA_endo/Transpos"/>
</dbReference>
<accession>X0PB97</accession>
<dbReference type="PANTHER" id="PTHR30405">
    <property type="entry name" value="TRANSPOSASE"/>
    <property type="match status" value="1"/>
</dbReference>
<evidence type="ECO:0000259" key="8">
    <source>
        <dbReference type="Pfam" id="PF01385"/>
    </source>
</evidence>
<organism evidence="11 12">
    <name type="scientific">Lentilactobacillus farraginis DSM 18382 = JCM 14108</name>
    <dbReference type="NCBI Taxonomy" id="1423743"/>
    <lineage>
        <taxon>Bacteria</taxon>
        <taxon>Bacillati</taxon>
        <taxon>Bacillota</taxon>
        <taxon>Bacilli</taxon>
        <taxon>Lactobacillales</taxon>
        <taxon>Lactobacillaceae</taxon>
        <taxon>Lentilactobacillus</taxon>
    </lineage>
</organism>
<evidence type="ECO:0000256" key="1">
    <source>
        <dbReference type="ARBA" id="ARBA00008761"/>
    </source>
</evidence>
<evidence type="ECO:0000256" key="2">
    <source>
        <dbReference type="ARBA" id="ARBA00011044"/>
    </source>
</evidence>
<evidence type="ECO:0000313" key="12">
    <source>
        <dbReference type="Proteomes" id="UP000019488"/>
    </source>
</evidence>
<evidence type="ECO:0000256" key="4">
    <source>
        <dbReference type="ARBA" id="ARBA00022723"/>
    </source>
</evidence>
<sequence length="386" mass="44767">MTTVVKGIKLRLYPNQPQINLLWQMFGNDRFVWNHMLAMANQRYENNPASRFIGEYDMNYLLKPLKKEYPFLKLSDATSFLVVDHNLATSFQNLFQHRGGHPRFKSRHSAKQAYTGRSTCFVEARRRLKLPKIGSIRTSKTSRLANGKIKRYTISHDATGRYYISLQVETEVHDLPKTNQQVGLDLGVADLAIDSTGVKYGTFNAQWLKKQAQRWQAKFGLRKHQATVAMRQWNHHHKLLKMELNDYQNWQRAKMTKARYQAKIANQRKDYLHKLTTALVRKYDVIVIEDLKTKNLMRNHHLAKAIANASWCQFRTMLEYKCDWYGKQLVVVSANNTSRICSACGHNGGAKPLAIREWTCHQCQTHHDRDINVAVNIPKRGLKATG</sequence>
<keyword evidence="4" id="KW-0479">Metal-binding</keyword>
<dbReference type="GO" id="GO:0046872">
    <property type="term" value="F:metal ion binding"/>
    <property type="evidence" value="ECO:0007669"/>
    <property type="project" value="UniProtKB-KW"/>
</dbReference>
<dbReference type="STRING" id="1423743.FD41_GL001780"/>
<gene>
    <name evidence="11" type="ORF">JCM14108_2017</name>
</gene>
<evidence type="ECO:0000259" key="9">
    <source>
        <dbReference type="Pfam" id="PF07282"/>
    </source>
</evidence>
<comment type="caution">
    <text evidence="11">The sequence shown here is derived from an EMBL/GenBank/DDBJ whole genome shotgun (WGS) entry which is preliminary data.</text>
</comment>
<reference evidence="11" key="1">
    <citation type="journal article" date="2014" name="Genome Announc.">
        <title>Draft Genome Sequences of Two Lactobacillus Strains, L. farraginis JCM 14108T and L. composti JCM 14202T, Isolated from Compost of Distilled Shochu Residue.</title>
        <authorList>
            <person name="Yuki M."/>
            <person name="Oshima K."/>
            <person name="Suda W."/>
            <person name="Kitahara M."/>
            <person name="Kitamura K."/>
            <person name="Iida T."/>
            <person name="Hattori M."/>
            <person name="Ohkuma M."/>
        </authorList>
    </citation>
    <scope>NUCLEOTIDE SEQUENCE [LARGE SCALE GENOMIC DNA]</scope>
    <source>
        <strain evidence="11">JCM 14108</strain>
    </source>
</reference>
<dbReference type="GO" id="GO:0006310">
    <property type="term" value="P:DNA recombination"/>
    <property type="evidence" value="ECO:0007669"/>
    <property type="project" value="UniProtKB-KW"/>
</dbReference>
<dbReference type="AlphaFoldDB" id="X0PB97"/>
<dbReference type="InterPro" id="IPR001959">
    <property type="entry name" value="Transposase"/>
</dbReference>
<protein>
    <submittedName>
        <fullName evidence="11">Mobile element protein</fullName>
    </submittedName>
</protein>
<keyword evidence="3" id="KW-0815">Transposition</keyword>
<dbReference type="NCBIfam" id="TIGR01766">
    <property type="entry name" value="IS200/IS605 family accessory protein TnpB-like domain"/>
    <property type="match status" value="1"/>
</dbReference>
<comment type="similarity">
    <text evidence="2">In the N-terminal section; belongs to the transposase 2 family.</text>
</comment>
<name>X0PB97_9LACO</name>
<dbReference type="Pfam" id="PF07282">
    <property type="entry name" value="Cas12f1-like_TNB"/>
    <property type="match status" value="1"/>
</dbReference>
<dbReference type="Pfam" id="PF01385">
    <property type="entry name" value="OrfB_IS605"/>
    <property type="match status" value="1"/>
</dbReference>
<dbReference type="InterPro" id="IPR021027">
    <property type="entry name" value="Transposase_put_HTH"/>
</dbReference>
<evidence type="ECO:0000256" key="6">
    <source>
        <dbReference type="ARBA" id="ARBA00023125"/>
    </source>
</evidence>